<dbReference type="EMBL" id="LROR01000098">
    <property type="protein sequence ID" value="OBR90255.1"/>
    <property type="molecule type" value="Genomic_DNA"/>
</dbReference>
<dbReference type="EMBL" id="LITQ01000052">
    <property type="protein sequence ID" value="OAA85099.1"/>
    <property type="molecule type" value="Genomic_DNA"/>
</dbReference>
<comment type="caution">
    <text evidence="1">The sequence shown here is derived from an EMBL/GenBank/DDBJ whole genome shotgun (WGS) entry which is preliminary data.</text>
</comment>
<organism evidence="1 3">
    <name type="scientific">Clostridium coskatii</name>
    <dbReference type="NCBI Taxonomy" id="1705578"/>
    <lineage>
        <taxon>Bacteria</taxon>
        <taxon>Bacillati</taxon>
        <taxon>Bacillota</taxon>
        <taxon>Clostridia</taxon>
        <taxon>Eubacteriales</taxon>
        <taxon>Clostridiaceae</taxon>
        <taxon>Clostridium</taxon>
    </lineage>
</organism>
<reference evidence="2 4" key="2">
    <citation type="journal article" date="2016" name="Front. Microbiol.">
        <title>Industrial Acetogenic Biocatalysts: A Comparative Metabolic and Genomic Analysis.</title>
        <authorList>
            <person name="Bengelsdorf F."/>
            <person name="Poehlein A."/>
            <person name="Sonja S."/>
            <person name="Erz C."/>
            <person name="Hummel T."/>
            <person name="Hoffmeister S."/>
            <person name="Daniel R."/>
            <person name="Durre P."/>
        </authorList>
    </citation>
    <scope>NUCLEOTIDE SEQUENCE [LARGE SCALE GENOMIC DNA]</scope>
    <source>
        <strain evidence="2 4">PTA-10522</strain>
    </source>
</reference>
<accession>A0A168MSC7</accession>
<dbReference type="RefSeq" id="WP_156496401.1">
    <property type="nucleotide sequence ID" value="NZ_LITQ01000052.1"/>
</dbReference>
<gene>
    <name evidence="2" type="ORF">CLCOS_40890</name>
    <name evidence="1" type="ORF">WX73_03271</name>
</gene>
<evidence type="ECO:0000313" key="3">
    <source>
        <dbReference type="Proteomes" id="UP000077384"/>
    </source>
</evidence>
<reference evidence="1 3" key="1">
    <citation type="journal article" date="2015" name="Biotechnol. Bioeng.">
        <title>Genome sequence and phenotypic characterization of Caulobacter segnis.</title>
        <authorList>
            <person name="Patel S."/>
            <person name="Fletcher B."/>
            <person name="Scott D.C."/>
            <person name="Ely B."/>
        </authorList>
    </citation>
    <scope>NUCLEOTIDE SEQUENCE [LARGE SCALE GENOMIC DNA]</scope>
    <source>
        <strain evidence="1 3">PS02</strain>
    </source>
</reference>
<evidence type="ECO:0000313" key="1">
    <source>
        <dbReference type="EMBL" id="OAA85099.1"/>
    </source>
</evidence>
<dbReference type="Proteomes" id="UP000077384">
    <property type="component" value="Unassembled WGS sequence"/>
</dbReference>
<evidence type="ECO:0000313" key="4">
    <source>
        <dbReference type="Proteomes" id="UP000093694"/>
    </source>
</evidence>
<sequence>MPSKKANAEGSIQKYYKDGVLNGWRTTITIRHDDTGNLVRKQFYGKTKYVDNDLFAL</sequence>
<dbReference type="Proteomes" id="UP000093694">
    <property type="component" value="Unassembled WGS sequence"/>
</dbReference>
<protein>
    <submittedName>
        <fullName evidence="1">Uncharacterized protein</fullName>
    </submittedName>
</protein>
<keyword evidence="4" id="KW-1185">Reference proteome</keyword>
<dbReference type="PATRIC" id="fig|1705578.3.peg.3338"/>
<dbReference type="AlphaFoldDB" id="A0A168MSC7"/>
<evidence type="ECO:0000313" key="2">
    <source>
        <dbReference type="EMBL" id="OBR90255.1"/>
    </source>
</evidence>
<proteinExistence type="predicted"/>
<name>A0A168MSC7_9CLOT</name>